<keyword evidence="2" id="KW-0813">Transport</keyword>
<keyword evidence="4" id="KW-0547">Nucleotide-binding</keyword>
<evidence type="ECO:0000256" key="4">
    <source>
        <dbReference type="ARBA" id="ARBA00022741"/>
    </source>
</evidence>
<feature type="transmembrane region" description="Helical" evidence="9">
    <location>
        <begin position="483"/>
        <end position="503"/>
    </location>
</feature>
<evidence type="ECO:0000256" key="6">
    <source>
        <dbReference type="ARBA" id="ARBA00022989"/>
    </source>
</evidence>
<sequence length="605" mass="66809">MLKAHNVCLEVDGPPDSENNSTVHLLREVSFNIPPAHLVAIVGPSGCGKTTMLKVITGIHQQTSGDLLWDGRDLSDEEDLHPGDLGYVPQFSLAYDLLTVEESIGSAMAMRTQLAQTEDFIPALDHILEVTGLSQLSDRQVRVLSGGQKRRLGLALELVTDPCLLLCDEVTSGLDPKSEREITDLLRVLSRSHPKRVVINVTHSLASLDAYDSVMVMYQGVLTYHGPPGAMLHYFAVEHPEEIYLKLTERKAGDWHESWAKHRDAYYSSHGFDGKPTEPAEERARKSSGPSKTYVRESRSVALPEQAPSAEPQEIHPVEMPSMLTQLFELLRRRITIFRRDKAQVWMHLAMLVGFPLLVVIFALDGIKPLRALSTYQDSNIEQEFRQQGQHKEEQSKAGGLVSGLVMLQVVLVTLMASNNAAREIASERLILEREKLGGLHPFAYIGSKVIFLGMFVLAQSLWMGFFVDMVTGGLPGDLITKLILLVLASAAMTSVCLGISALSKTPEKATILCIYLVGFQLPLSGAVLTLPDWLENWVQPLVVAFWSWSGSLSSMRSTAFYDAVKQVTDTDIINPAIAGFVLFVHVLVGLGMCFIGVQRSQWDS</sequence>
<protein>
    <submittedName>
        <fullName evidence="11">ABC-type multidrug transport system ATPase subunit</fullName>
    </submittedName>
</protein>
<comment type="caution">
    <text evidence="11">The sequence shown here is derived from an EMBL/GenBank/DDBJ whole genome shotgun (WGS) entry which is preliminary data.</text>
</comment>
<dbReference type="PROSITE" id="PS50893">
    <property type="entry name" value="ABC_TRANSPORTER_2"/>
    <property type="match status" value="1"/>
</dbReference>
<evidence type="ECO:0000313" key="11">
    <source>
        <dbReference type="EMBL" id="MBB5035073.1"/>
    </source>
</evidence>
<dbReference type="Gene3D" id="3.40.50.300">
    <property type="entry name" value="P-loop containing nucleotide triphosphate hydrolases"/>
    <property type="match status" value="1"/>
</dbReference>
<evidence type="ECO:0000256" key="9">
    <source>
        <dbReference type="SAM" id="Phobius"/>
    </source>
</evidence>
<dbReference type="PANTHER" id="PTHR48041">
    <property type="entry name" value="ABC TRANSPORTER G FAMILY MEMBER 28"/>
    <property type="match status" value="1"/>
</dbReference>
<feature type="transmembrane region" description="Helical" evidence="9">
    <location>
        <begin position="577"/>
        <end position="598"/>
    </location>
</feature>
<feature type="compositionally biased region" description="Basic and acidic residues" evidence="8">
    <location>
        <begin position="272"/>
        <end position="285"/>
    </location>
</feature>
<accession>A0A7W8DM69</accession>
<evidence type="ECO:0000256" key="5">
    <source>
        <dbReference type="ARBA" id="ARBA00022840"/>
    </source>
</evidence>
<dbReference type="Pfam" id="PF01061">
    <property type="entry name" value="ABC2_membrane"/>
    <property type="match status" value="1"/>
</dbReference>
<evidence type="ECO:0000256" key="7">
    <source>
        <dbReference type="ARBA" id="ARBA00023136"/>
    </source>
</evidence>
<proteinExistence type="predicted"/>
<evidence type="ECO:0000313" key="12">
    <source>
        <dbReference type="Proteomes" id="UP000590740"/>
    </source>
</evidence>
<dbReference type="GO" id="GO:0140359">
    <property type="term" value="F:ABC-type transporter activity"/>
    <property type="evidence" value="ECO:0007669"/>
    <property type="project" value="InterPro"/>
</dbReference>
<evidence type="ECO:0000259" key="10">
    <source>
        <dbReference type="PROSITE" id="PS50893"/>
    </source>
</evidence>
<dbReference type="GO" id="GO:0016887">
    <property type="term" value="F:ATP hydrolysis activity"/>
    <property type="evidence" value="ECO:0007669"/>
    <property type="project" value="InterPro"/>
</dbReference>
<dbReference type="RefSeq" id="WP_184343496.1">
    <property type="nucleotide sequence ID" value="NZ_JACHIG010000013.1"/>
</dbReference>
<dbReference type="EMBL" id="JACHIG010000013">
    <property type="protein sequence ID" value="MBB5035073.1"/>
    <property type="molecule type" value="Genomic_DNA"/>
</dbReference>
<dbReference type="PANTHER" id="PTHR48041:SF139">
    <property type="entry name" value="PROTEIN SCARLET"/>
    <property type="match status" value="1"/>
</dbReference>
<dbReference type="InterPro" id="IPR003439">
    <property type="entry name" value="ABC_transporter-like_ATP-bd"/>
</dbReference>
<keyword evidence="3 9" id="KW-0812">Transmembrane</keyword>
<evidence type="ECO:0000256" key="2">
    <source>
        <dbReference type="ARBA" id="ARBA00022448"/>
    </source>
</evidence>
<keyword evidence="7 9" id="KW-0472">Membrane</keyword>
<dbReference type="SMART" id="SM00382">
    <property type="entry name" value="AAA"/>
    <property type="match status" value="1"/>
</dbReference>
<feature type="transmembrane region" description="Helical" evidence="9">
    <location>
        <begin position="401"/>
        <end position="422"/>
    </location>
</feature>
<dbReference type="Proteomes" id="UP000590740">
    <property type="component" value="Unassembled WGS sequence"/>
</dbReference>
<name>A0A7W8DM69_9BACT</name>
<feature type="transmembrane region" description="Helical" evidence="9">
    <location>
        <begin position="343"/>
        <end position="364"/>
    </location>
</feature>
<organism evidence="11 12">
    <name type="scientific">Prosthecobacter vanneervenii</name>
    <dbReference type="NCBI Taxonomy" id="48466"/>
    <lineage>
        <taxon>Bacteria</taxon>
        <taxon>Pseudomonadati</taxon>
        <taxon>Verrucomicrobiota</taxon>
        <taxon>Verrucomicrobiia</taxon>
        <taxon>Verrucomicrobiales</taxon>
        <taxon>Verrucomicrobiaceae</taxon>
        <taxon>Prosthecobacter</taxon>
    </lineage>
</organism>
<evidence type="ECO:0000256" key="1">
    <source>
        <dbReference type="ARBA" id="ARBA00004141"/>
    </source>
</evidence>
<gene>
    <name evidence="11" type="ORF">HNQ65_004681</name>
</gene>
<feature type="region of interest" description="Disordered" evidence="8">
    <location>
        <begin position="270"/>
        <end position="312"/>
    </location>
</feature>
<reference evidence="11 12" key="1">
    <citation type="submission" date="2020-08" db="EMBL/GenBank/DDBJ databases">
        <title>Genomic Encyclopedia of Type Strains, Phase IV (KMG-IV): sequencing the most valuable type-strain genomes for metagenomic binning, comparative biology and taxonomic classification.</title>
        <authorList>
            <person name="Goeker M."/>
        </authorList>
    </citation>
    <scope>NUCLEOTIDE SEQUENCE [LARGE SCALE GENOMIC DNA]</scope>
    <source>
        <strain evidence="11 12">DSM 12252</strain>
    </source>
</reference>
<dbReference type="InterPro" id="IPR027417">
    <property type="entry name" value="P-loop_NTPase"/>
</dbReference>
<dbReference type="InterPro" id="IPR013525">
    <property type="entry name" value="ABC2_TM"/>
</dbReference>
<dbReference type="SUPFAM" id="SSF52540">
    <property type="entry name" value="P-loop containing nucleoside triphosphate hydrolases"/>
    <property type="match status" value="1"/>
</dbReference>
<dbReference type="InterPro" id="IPR003593">
    <property type="entry name" value="AAA+_ATPase"/>
</dbReference>
<feature type="domain" description="ABC transporter" evidence="10">
    <location>
        <begin position="2"/>
        <end position="244"/>
    </location>
</feature>
<dbReference type="InterPro" id="IPR050352">
    <property type="entry name" value="ABCG_transporters"/>
</dbReference>
<comment type="subcellular location">
    <subcellularLocation>
        <location evidence="1">Membrane</location>
        <topology evidence="1">Multi-pass membrane protein</topology>
    </subcellularLocation>
</comment>
<keyword evidence="6 9" id="KW-1133">Transmembrane helix</keyword>
<dbReference type="GO" id="GO:0016020">
    <property type="term" value="C:membrane"/>
    <property type="evidence" value="ECO:0007669"/>
    <property type="project" value="UniProtKB-SubCell"/>
</dbReference>
<evidence type="ECO:0000256" key="3">
    <source>
        <dbReference type="ARBA" id="ARBA00022692"/>
    </source>
</evidence>
<dbReference type="InterPro" id="IPR017871">
    <property type="entry name" value="ABC_transporter-like_CS"/>
</dbReference>
<keyword evidence="12" id="KW-1185">Reference proteome</keyword>
<dbReference type="AlphaFoldDB" id="A0A7W8DM69"/>
<feature type="transmembrane region" description="Helical" evidence="9">
    <location>
        <begin position="443"/>
        <end position="463"/>
    </location>
</feature>
<dbReference type="GO" id="GO:0005524">
    <property type="term" value="F:ATP binding"/>
    <property type="evidence" value="ECO:0007669"/>
    <property type="project" value="UniProtKB-KW"/>
</dbReference>
<feature type="transmembrane region" description="Helical" evidence="9">
    <location>
        <begin position="510"/>
        <end position="532"/>
    </location>
</feature>
<evidence type="ECO:0000256" key="8">
    <source>
        <dbReference type="SAM" id="MobiDB-lite"/>
    </source>
</evidence>
<dbReference type="PROSITE" id="PS00211">
    <property type="entry name" value="ABC_TRANSPORTER_1"/>
    <property type="match status" value="1"/>
</dbReference>
<keyword evidence="5" id="KW-0067">ATP-binding</keyword>
<dbReference type="Pfam" id="PF00005">
    <property type="entry name" value="ABC_tran"/>
    <property type="match status" value="1"/>
</dbReference>